<proteinExistence type="predicted"/>
<dbReference type="GeneID" id="92044355"/>
<evidence type="ECO:0008006" key="3">
    <source>
        <dbReference type="Google" id="ProtNLM"/>
    </source>
</evidence>
<evidence type="ECO:0000313" key="1">
    <source>
        <dbReference type="EMBL" id="KAK8085709.1"/>
    </source>
</evidence>
<accession>A0ABR1WQ94</accession>
<dbReference type="Proteomes" id="UP001433268">
    <property type="component" value="Unassembled WGS sequence"/>
</dbReference>
<name>A0ABR1WQ94_9PEZI</name>
<comment type="caution">
    <text evidence="1">The sequence shown here is derived from an EMBL/GenBank/DDBJ whole genome shotgun (WGS) entry which is preliminary data.</text>
</comment>
<reference evidence="1 2" key="1">
    <citation type="submission" date="2023-01" db="EMBL/GenBank/DDBJ databases">
        <title>Analysis of 21 Apiospora genomes using comparative genomics revels a genus with tremendous synthesis potential of carbohydrate active enzymes and secondary metabolites.</title>
        <authorList>
            <person name="Sorensen T."/>
        </authorList>
    </citation>
    <scope>NUCLEOTIDE SEQUENCE [LARGE SCALE GENOMIC DNA]</scope>
    <source>
        <strain evidence="1 2">CBS 114990</strain>
    </source>
</reference>
<dbReference type="EMBL" id="JAQQWN010000005">
    <property type="protein sequence ID" value="KAK8085709.1"/>
    <property type="molecule type" value="Genomic_DNA"/>
</dbReference>
<evidence type="ECO:0000313" key="2">
    <source>
        <dbReference type="Proteomes" id="UP001433268"/>
    </source>
</evidence>
<keyword evidence="2" id="KW-1185">Reference proteome</keyword>
<protein>
    <recommendedName>
        <fullName evidence="3">Transposase</fullName>
    </recommendedName>
</protein>
<dbReference type="RefSeq" id="XP_066670218.1">
    <property type="nucleotide sequence ID" value="XM_066811295.1"/>
</dbReference>
<gene>
    <name evidence="1" type="ORF">PG997_006980</name>
</gene>
<sequence>MDVLGLYAMLRSTYVTSPQELCRRCGTPSTFSDMVRIALRDSVHTTEFMIDGITRNHPGKGITQVQPRRY</sequence>
<organism evidence="1 2">
    <name type="scientific">Apiospora hydei</name>
    <dbReference type="NCBI Taxonomy" id="1337664"/>
    <lineage>
        <taxon>Eukaryota</taxon>
        <taxon>Fungi</taxon>
        <taxon>Dikarya</taxon>
        <taxon>Ascomycota</taxon>
        <taxon>Pezizomycotina</taxon>
        <taxon>Sordariomycetes</taxon>
        <taxon>Xylariomycetidae</taxon>
        <taxon>Amphisphaeriales</taxon>
        <taxon>Apiosporaceae</taxon>
        <taxon>Apiospora</taxon>
    </lineage>
</organism>